<dbReference type="InterPro" id="IPR011335">
    <property type="entry name" value="Restrct_endonuc-II-like"/>
</dbReference>
<organism evidence="2 3">
    <name type="scientific">Maribacter algarum</name>
    <name type="common">ex Zhang et al. 2020</name>
    <dbReference type="NCBI Taxonomy" id="2578118"/>
    <lineage>
        <taxon>Bacteria</taxon>
        <taxon>Pseudomonadati</taxon>
        <taxon>Bacteroidota</taxon>
        <taxon>Flavobacteriia</taxon>
        <taxon>Flavobacteriales</taxon>
        <taxon>Flavobacteriaceae</taxon>
        <taxon>Maribacter</taxon>
    </lineage>
</organism>
<evidence type="ECO:0000259" key="1">
    <source>
        <dbReference type="Pfam" id="PF12705"/>
    </source>
</evidence>
<protein>
    <submittedName>
        <fullName evidence="2">PD-(D/E)XK nuclease family protein</fullName>
    </submittedName>
</protein>
<evidence type="ECO:0000313" key="2">
    <source>
        <dbReference type="EMBL" id="TMM59142.1"/>
    </source>
</evidence>
<comment type="caution">
    <text evidence="2">The sequence shown here is derived from an EMBL/GenBank/DDBJ whole genome shotgun (WGS) entry which is preliminary data.</text>
</comment>
<feature type="domain" description="PD-(D/E)XK endonuclease-like" evidence="1">
    <location>
        <begin position="643"/>
        <end position="913"/>
    </location>
</feature>
<dbReference type="SUPFAM" id="SSF52980">
    <property type="entry name" value="Restriction endonuclease-like"/>
    <property type="match status" value="1"/>
</dbReference>
<accession>A0A5S3PY08</accession>
<dbReference type="InterPro" id="IPR011604">
    <property type="entry name" value="PDDEXK-like_dom_sf"/>
</dbReference>
<dbReference type="EMBL" id="VATY01000001">
    <property type="protein sequence ID" value="TMM59142.1"/>
    <property type="molecule type" value="Genomic_DNA"/>
</dbReference>
<evidence type="ECO:0000313" key="3">
    <source>
        <dbReference type="Proteomes" id="UP000310314"/>
    </source>
</evidence>
<dbReference type="Gene3D" id="3.40.50.300">
    <property type="entry name" value="P-loop containing nucleotide triphosphate hydrolases"/>
    <property type="match status" value="1"/>
</dbReference>
<dbReference type="InterPro" id="IPR038726">
    <property type="entry name" value="PDDEXK_AddAB-type"/>
</dbReference>
<dbReference type="RefSeq" id="WP_138657132.1">
    <property type="nucleotide sequence ID" value="NZ_VATY01000001.1"/>
</dbReference>
<dbReference type="AlphaFoldDB" id="A0A5S3PY08"/>
<keyword evidence="3" id="KW-1185">Reference proteome</keyword>
<gene>
    <name evidence="2" type="ORF">FEE95_06840</name>
</gene>
<dbReference type="OrthoDB" id="9762792at2"/>
<dbReference type="InterPro" id="IPR027417">
    <property type="entry name" value="P-loop_NTPase"/>
</dbReference>
<dbReference type="Proteomes" id="UP000310314">
    <property type="component" value="Unassembled WGS sequence"/>
</dbReference>
<proteinExistence type="predicted"/>
<dbReference type="Gene3D" id="3.90.320.10">
    <property type="match status" value="1"/>
</dbReference>
<name>A0A5S3PY08_9FLAO</name>
<dbReference type="Pfam" id="PF12705">
    <property type="entry name" value="PDDEXK_1"/>
    <property type="match status" value="1"/>
</dbReference>
<dbReference type="Gene3D" id="1.10.486.10">
    <property type="entry name" value="PCRA, domain 4"/>
    <property type="match status" value="1"/>
</dbReference>
<dbReference type="SUPFAM" id="SSF52540">
    <property type="entry name" value="P-loop containing nucleoside triphosphate hydrolases"/>
    <property type="match status" value="1"/>
</dbReference>
<reference evidence="2 3" key="1">
    <citation type="submission" date="2019-05" db="EMBL/GenBank/DDBJ databases">
        <authorList>
            <person name="Zhang J.-Y."/>
            <person name="Feg X."/>
            <person name="Du Z.-J."/>
        </authorList>
    </citation>
    <scope>NUCLEOTIDE SEQUENCE [LARGE SCALE GENOMIC DNA]</scope>
    <source>
        <strain evidence="2 3">RZ26</strain>
    </source>
</reference>
<sequence>MQSFLEEVIHKITREYDSLEDFIFVLPSKRAGTFLKNNIAKISIKTAFAPEIYSIESFIERVSKLGYVSNTQQLFELYNAYLKNTTKDEDNFFTFSKWGLTLLQDFNEIDRYLIDAENLFSNLADIQEINHWSLQGEKTKMMSDYLAFWNNLNQLYNKFNSALLEKGLGHQGLVYRQACERLPEYIESCKNKIHVFVGFNALNTSESEIIQRILKQSKAKIYWDIDSYFLNDPIHDAGLFIRKHQKTWSHFQKHALQGVSENYASEKNIQITGVPKNVSQAKYVGALLKKLKKERPDSLKTTAVVLGDEALLNPILNAVPKEIEAVNITMGYPLNKTSLASLFNQFMDLYINRDRLGWFYQNVLSFLSHPQIKQVLYKETDSNLDLQTSIKTKNWTYITLSKLGSFMEENPNLKLLFFDSQISPKNFVQKCLAIILELKAQYQKDESNLTLEYLYRFHTLFNQILDLVQKHSFINDLKSLQSLFKELLSSETVDFQGDPLEGLQIMGMLESRNLDFETVILTSVNEGILPSGKSNNSFIPFDLKTRLGLPTFKEKDAVYTYHFYRLLQRAKNIHIIYNTEPDVLEGGEKSRLISQMLTDPNKEKDIVAKVATPSIEPVIQTLNSFKKDDGLMRLIQNHAENGFSPTSLSNYIRNPIDFYKRNLLGINDSLEVEETIAANTFGTIVHDTLEDLYAPFLGKYLSPEGLTKAKAKIQTLVQMHFTKNYLDGDISRGKNLIAFNVIVRYLTNYLDSEIKEAKNHQIKILGIEEKLNIELNISEIDFPITLKGKLDRIDEKDGMLRIIDYKTGKVESKNVEILSWDEITAEYDFSKAFQLLCYAFMYNDKNPIENIESGIISFKNLNGGLLKFATKDKRGSWAKKNHIISQETLSYFEKELKKLILEICNPEIPFTEKEV</sequence>